<comment type="similarity">
    <text evidence="1">Belongs to the IMPDH/GMPR family.</text>
</comment>
<evidence type="ECO:0000313" key="4">
    <source>
        <dbReference type="Proteomes" id="UP000032304"/>
    </source>
</evidence>
<dbReference type="Proteomes" id="UP000032304">
    <property type="component" value="Chromosome 13"/>
</dbReference>
<dbReference type="AlphaFoldDB" id="A0A0D2U6W9"/>
<dbReference type="eggNOG" id="KOG2550">
    <property type="taxonomic scope" value="Eukaryota"/>
</dbReference>
<accession>A0A0D2U6W9</accession>
<proteinExistence type="inferred from homology"/>
<dbReference type="GO" id="GO:0006183">
    <property type="term" value="P:GTP biosynthetic process"/>
    <property type="evidence" value="ECO:0007669"/>
    <property type="project" value="TreeGrafter"/>
</dbReference>
<dbReference type="EMBL" id="CM001752">
    <property type="protein sequence ID" value="KJB83518.1"/>
    <property type="molecule type" value="Genomic_DNA"/>
</dbReference>
<dbReference type="PANTHER" id="PTHR11911">
    <property type="entry name" value="INOSINE-5-MONOPHOSPHATE DEHYDROGENASE RELATED"/>
    <property type="match status" value="1"/>
</dbReference>
<dbReference type="InterPro" id="IPR005990">
    <property type="entry name" value="IMP_DH"/>
</dbReference>
<sequence length="298" mass="31372">MEDGFPASKIFNQGYSLTYDDVIFLPHYIDFPTDAVSLSSCLSRNVSLSIPCVASPMDTVSEAHMAASMAALGGIAVVHCNCTSSQQASIIRSAKSLRVPVTESGADGEWMVGAAIGTRESDRERLEHLVKAGANVVVLDSSQGNSMQQPFTRCHGVPVIADGGISNSGHIVKALVLGATTVMMGSFLANGQRVKKYLGMGSLEAMTKGSNQRYLGDTAKLKIAQGVVGAVVDKGSVLKFIPYTMQAVKQGFQDLGASSLPSAHELLRSGTLRLEVRTSAAQADGGVHGLVSYEKKSF</sequence>
<dbReference type="Gramene" id="KJB83518">
    <property type="protein sequence ID" value="KJB83518"/>
    <property type="gene ID" value="B456_013G251500"/>
</dbReference>
<name>A0A0D2U6W9_GOSRA</name>
<dbReference type="Gene3D" id="3.20.20.70">
    <property type="entry name" value="Aldolase class I"/>
    <property type="match status" value="3"/>
</dbReference>
<dbReference type="SMART" id="SM01240">
    <property type="entry name" value="IMPDH"/>
    <property type="match status" value="1"/>
</dbReference>
<keyword evidence="4" id="KW-1185">Reference proteome</keyword>
<dbReference type="Pfam" id="PF00478">
    <property type="entry name" value="IMPDH"/>
    <property type="match status" value="2"/>
</dbReference>
<evidence type="ECO:0000259" key="2">
    <source>
        <dbReference type="Pfam" id="PF00478"/>
    </source>
</evidence>
<evidence type="ECO:0000256" key="1">
    <source>
        <dbReference type="ARBA" id="ARBA00005502"/>
    </source>
</evidence>
<dbReference type="GO" id="GO:0003938">
    <property type="term" value="F:IMP dehydrogenase activity"/>
    <property type="evidence" value="ECO:0007669"/>
    <property type="project" value="InterPro"/>
</dbReference>
<reference evidence="3 4" key="1">
    <citation type="journal article" date="2012" name="Nature">
        <title>Repeated polyploidization of Gossypium genomes and the evolution of spinnable cotton fibres.</title>
        <authorList>
            <person name="Paterson A.H."/>
            <person name="Wendel J.F."/>
            <person name="Gundlach H."/>
            <person name="Guo H."/>
            <person name="Jenkins J."/>
            <person name="Jin D."/>
            <person name="Llewellyn D."/>
            <person name="Showmaker K.C."/>
            <person name="Shu S."/>
            <person name="Udall J."/>
            <person name="Yoo M.J."/>
            <person name="Byers R."/>
            <person name="Chen W."/>
            <person name="Doron-Faigenboim A."/>
            <person name="Duke M.V."/>
            <person name="Gong L."/>
            <person name="Grimwood J."/>
            <person name="Grover C."/>
            <person name="Grupp K."/>
            <person name="Hu G."/>
            <person name="Lee T.H."/>
            <person name="Li J."/>
            <person name="Lin L."/>
            <person name="Liu T."/>
            <person name="Marler B.S."/>
            <person name="Page J.T."/>
            <person name="Roberts A.W."/>
            <person name="Romanel E."/>
            <person name="Sanders W.S."/>
            <person name="Szadkowski E."/>
            <person name="Tan X."/>
            <person name="Tang H."/>
            <person name="Xu C."/>
            <person name="Wang J."/>
            <person name="Wang Z."/>
            <person name="Zhang D."/>
            <person name="Zhang L."/>
            <person name="Ashrafi H."/>
            <person name="Bedon F."/>
            <person name="Bowers J.E."/>
            <person name="Brubaker C.L."/>
            <person name="Chee P.W."/>
            <person name="Das S."/>
            <person name="Gingle A.R."/>
            <person name="Haigler C.H."/>
            <person name="Harker D."/>
            <person name="Hoffmann L.V."/>
            <person name="Hovav R."/>
            <person name="Jones D.C."/>
            <person name="Lemke C."/>
            <person name="Mansoor S."/>
            <person name="ur Rahman M."/>
            <person name="Rainville L.N."/>
            <person name="Rambani A."/>
            <person name="Reddy U.K."/>
            <person name="Rong J.K."/>
            <person name="Saranga Y."/>
            <person name="Scheffler B.E."/>
            <person name="Scheffler J.A."/>
            <person name="Stelly D.M."/>
            <person name="Triplett B.A."/>
            <person name="Van Deynze A."/>
            <person name="Vaslin M.F."/>
            <person name="Waghmare V.N."/>
            <person name="Walford S.A."/>
            <person name="Wright R.J."/>
            <person name="Zaki E.A."/>
            <person name="Zhang T."/>
            <person name="Dennis E.S."/>
            <person name="Mayer K.F."/>
            <person name="Peterson D.G."/>
            <person name="Rokhsar D.S."/>
            <person name="Wang X."/>
            <person name="Schmutz J."/>
        </authorList>
    </citation>
    <scope>NUCLEOTIDE SEQUENCE [LARGE SCALE GENOMIC DNA]</scope>
</reference>
<dbReference type="InterPro" id="IPR001093">
    <property type="entry name" value="IMP_DH_GMPRt"/>
</dbReference>
<dbReference type="PANTHER" id="PTHR11911:SF111">
    <property type="entry name" value="INOSINE-5'-MONOPHOSPHATE DEHYDROGENASE"/>
    <property type="match status" value="1"/>
</dbReference>
<protein>
    <recommendedName>
        <fullName evidence="2">IMP dehydrogenase/GMP reductase domain-containing protein</fullName>
    </recommendedName>
</protein>
<dbReference type="STRING" id="29730.A0A0D2U6W9"/>
<gene>
    <name evidence="3" type="ORF">B456_013G251500</name>
</gene>
<dbReference type="FunFam" id="3.20.20.70:FF:000424">
    <property type="entry name" value="Inosine-5'-monophosphate dehydrogenase 2"/>
    <property type="match status" value="1"/>
</dbReference>
<organism evidence="3 4">
    <name type="scientific">Gossypium raimondii</name>
    <name type="common">Peruvian cotton</name>
    <name type="synonym">Gossypium klotzschianum subsp. raimondii</name>
    <dbReference type="NCBI Taxonomy" id="29730"/>
    <lineage>
        <taxon>Eukaryota</taxon>
        <taxon>Viridiplantae</taxon>
        <taxon>Streptophyta</taxon>
        <taxon>Embryophyta</taxon>
        <taxon>Tracheophyta</taxon>
        <taxon>Spermatophyta</taxon>
        <taxon>Magnoliopsida</taxon>
        <taxon>eudicotyledons</taxon>
        <taxon>Gunneridae</taxon>
        <taxon>Pentapetalae</taxon>
        <taxon>rosids</taxon>
        <taxon>malvids</taxon>
        <taxon>Malvales</taxon>
        <taxon>Malvaceae</taxon>
        <taxon>Malvoideae</taxon>
        <taxon>Gossypium</taxon>
    </lineage>
</organism>
<dbReference type="GO" id="GO:0005737">
    <property type="term" value="C:cytoplasm"/>
    <property type="evidence" value="ECO:0007669"/>
    <property type="project" value="TreeGrafter"/>
</dbReference>
<dbReference type="SUPFAM" id="SSF51412">
    <property type="entry name" value="Inosine monophosphate dehydrogenase (IMPDH)"/>
    <property type="match status" value="1"/>
</dbReference>
<dbReference type="InterPro" id="IPR013785">
    <property type="entry name" value="Aldolase_TIM"/>
</dbReference>
<feature type="domain" description="IMP dehydrogenase/GMP reductase" evidence="2">
    <location>
        <begin position="153"/>
        <end position="288"/>
    </location>
</feature>
<dbReference type="CDD" id="cd00381">
    <property type="entry name" value="IMPDH"/>
    <property type="match status" value="1"/>
</dbReference>
<feature type="domain" description="IMP dehydrogenase/GMP reductase" evidence="2">
    <location>
        <begin position="16"/>
        <end position="149"/>
    </location>
</feature>
<evidence type="ECO:0000313" key="3">
    <source>
        <dbReference type="EMBL" id="KJB83518.1"/>
    </source>
</evidence>